<evidence type="ECO:0000313" key="10">
    <source>
        <dbReference type="Proteomes" id="UP001501470"/>
    </source>
</evidence>
<feature type="transmembrane region" description="Helical" evidence="8">
    <location>
        <begin position="99"/>
        <end position="116"/>
    </location>
</feature>
<feature type="transmembrane region" description="Helical" evidence="8">
    <location>
        <begin position="76"/>
        <end position="93"/>
    </location>
</feature>
<gene>
    <name evidence="9" type="primary">pnuC</name>
    <name evidence="9" type="ORF">GCM10009827_039840</name>
</gene>
<reference evidence="9 10" key="1">
    <citation type="journal article" date="2019" name="Int. J. Syst. Evol. Microbiol.">
        <title>The Global Catalogue of Microorganisms (GCM) 10K type strain sequencing project: providing services to taxonomists for standard genome sequencing and annotation.</title>
        <authorList>
            <consortium name="The Broad Institute Genomics Platform"/>
            <consortium name="The Broad Institute Genome Sequencing Center for Infectious Disease"/>
            <person name="Wu L."/>
            <person name="Ma J."/>
        </authorList>
    </citation>
    <scope>NUCLEOTIDE SEQUENCE [LARGE SCALE GENOMIC DNA]</scope>
    <source>
        <strain evidence="9 10">JCM 15933</strain>
    </source>
</reference>
<dbReference type="NCBIfam" id="TIGR01528">
    <property type="entry name" value="NMN_trans_PnuC"/>
    <property type="match status" value="1"/>
</dbReference>
<keyword evidence="10" id="KW-1185">Reference proteome</keyword>
<keyword evidence="5 8" id="KW-0812">Transmembrane</keyword>
<keyword evidence="4" id="KW-1003">Cell membrane</keyword>
<dbReference type="PANTHER" id="PTHR36122:SF2">
    <property type="entry name" value="NICOTINAMIDE RIBOSIDE TRANSPORTER PNUC"/>
    <property type="match status" value="1"/>
</dbReference>
<dbReference type="PANTHER" id="PTHR36122">
    <property type="entry name" value="NICOTINAMIDE RIBOSIDE TRANSPORTER PNUC"/>
    <property type="match status" value="1"/>
</dbReference>
<evidence type="ECO:0000256" key="3">
    <source>
        <dbReference type="ARBA" id="ARBA00022448"/>
    </source>
</evidence>
<feature type="transmembrane region" description="Helical" evidence="8">
    <location>
        <begin position="132"/>
        <end position="150"/>
    </location>
</feature>
<keyword evidence="7 8" id="KW-0472">Membrane</keyword>
<evidence type="ECO:0000256" key="2">
    <source>
        <dbReference type="ARBA" id="ARBA00006669"/>
    </source>
</evidence>
<protein>
    <submittedName>
        <fullName evidence="9">Nicotinamide riboside transporter PnuC</fullName>
    </submittedName>
</protein>
<keyword evidence="6 8" id="KW-1133">Transmembrane helix</keyword>
<proteinExistence type="inferred from homology"/>
<sequence length="237" mass="26703">MCLAVRGGELVLATGEHVDECNFQNHSDRVGDIVLDWLTSTAFHAFGAPTTWAELLGFLTGLVTVWLVVRQHIANWPIGIANVLLLMVAFWHVGLYGDAWLQVVYVVLGAYGWWRWRPGATTVVRRTTRVEWGALAVAGVSLTVALWWYLDRFTSSTVPWPDAATTALSLLATYGQTRRLVESWWLWIAVDVVYVPLYGYKDLWLTAVLYLAFLALCVLGLRAWRQALDPRRETVPA</sequence>
<evidence type="ECO:0000256" key="4">
    <source>
        <dbReference type="ARBA" id="ARBA00022475"/>
    </source>
</evidence>
<keyword evidence="3" id="KW-0813">Transport</keyword>
<evidence type="ECO:0000313" key="9">
    <source>
        <dbReference type="EMBL" id="GAA1520280.1"/>
    </source>
</evidence>
<name>A0ABN2AIT0_9ACTN</name>
<dbReference type="InterPro" id="IPR006419">
    <property type="entry name" value="NMN_transpt_PnuC"/>
</dbReference>
<evidence type="ECO:0000256" key="1">
    <source>
        <dbReference type="ARBA" id="ARBA00004651"/>
    </source>
</evidence>
<organism evidence="9 10">
    <name type="scientific">Dactylosporangium maewongense</name>
    <dbReference type="NCBI Taxonomy" id="634393"/>
    <lineage>
        <taxon>Bacteria</taxon>
        <taxon>Bacillati</taxon>
        <taxon>Actinomycetota</taxon>
        <taxon>Actinomycetes</taxon>
        <taxon>Micromonosporales</taxon>
        <taxon>Micromonosporaceae</taxon>
        <taxon>Dactylosporangium</taxon>
    </lineage>
</organism>
<dbReference type="Proteomes" id="UP001501470">
    <property type="component" value="Unassembled WGS sequence"/>
</dbReference>
<dbReference type="EMBL" id="BAAAQD010000007">
    <property type="protein sequence ID" value="GAA1520280.1"/>
    <property type="molecule type" value="Genomic_DNA"/>
</dbReference>
<feature type="transmembrane region" description="Helical" evidence="8">
    <location>
        <begin position="51"/>
        <end position="69"/>
    </location>
</feature>
<accession>A0ABN2AIT0</accession>
<evidence type="ECO:0000256" key="6">
    <source>
        <dbReference type="ARBA" id="ARBA00022989"/>
    </source>
</evidence>
<comment type="subcellular location">
    <subcellularLocation>
        <location evidence="1">Cell membrane</location>
        <topology evidence="1">Multi-pass membrane protein</topology>
    </subcellularLocation>
</comment>
<evidence type="ECO:0000256" key="5">
    <source>
        <dbReference type="ARBA" id="ARBA00022692"/>
    </source>
</evidence>
<dbReference type="Pfam" id="PF04973">
    <property type="entry name" value="NMN_transporter"/>
    <property type="match status" value="1"/>
</dbReference>
<feature type="transmembrane region" description="Helical" evidence="8">
    <location>
        <begin position="203"/>
        <end position="224"/>
    </location>
</feature>
<evidence type="ECO:0000256" key="8">
    <source>
        <dbReference type="SAM" id="Phobius"/>
    </source>
</evidence>
<comment type="similarity">
    <text evidence="2">Belongs to the nicotinamide ribonucleoside (NR) uptake permease (TC 4.B.1) family.</text>
</comment>
<evidence type="ECO:0000256" key="7">
    <source>
        <dbReference type="ARBA" id="ARBA00023136"/>
    </source>
</evidence>
<comment type="caution">
    <text evidence="9">The sequence shown here is derived from an EMBL/GenBank/DDBJ whole genome shotgun (WGS) entry which is preliminary data.</text>
</comment>